<dbReference type="AlphaFoldDB" id="A0A2P7B365"/>
<proteinExistence type="predicted"/>
<dbReference type="EMBL" id="PGGM01000015">
    <property type="protein sequence ID" value="PSH60896.1"/>
    <property type="molecule type" value="Genomic_DNA"/>
</dbReference>
<dbReference type="RefSeq" id="WP_106666805.1">
    <property type="nucleotide sequence ID" value="NZ_PGGM01000015.1"/>
</dbReference>
<sequence>MDFRNHNGLFTGADAAFRKELGPLIDLSDELQRRLDDYRAAESLAEQSERWEKVEDAHREIMATWRLSFLRARSAVNVHLAEMGLNVLNPEHENLRKTVQDLCQPSVTMAVSLLQFEDARKERRANLAQNTDW</sequence>
<evidence type="ECO:0000313" key="2">
    <source>
        <dbReference type="Proteomes" id="UP000241764"/>
    </source>
</evidence>
<dbReference type="OrthoDB" id="9934957at2"/>
<reference evidence="2" key="1">
    <citation type="submission" date="2017-11" db="EMBL/GenBank/DDBJ databases">
        <authorList>
            <person name="Kuznetsova I."/>
            <person name="Sazanova A."/>
            <person name="Chirak E."/>
            <person name="Safronova V."/>
            <person name="Willems A."/>
        </authorList>
    </citation>
    <scope>NUCLEOTIDE SEQUENCE [LARGE SCALE GENOMIC DNA]</scope>
    <source>
        <strain evidence="2">CCBAU 03422</strain>
    </source>
</reference>
<protein>
    <submittedName>
        <fullName evidence="1">Uncharacterized protein</fullName>
    </submittedName>
</protein>
<organism evidence="1 2">
    <name type="scientific">Phyllobacterium sophorae</name>
    <dbReference type="NCBI Taxonomy" id="1520277"/>
    <lineage>
        <taxon>Bacteria</taxon>
        <taxon>Pseudomonadati</taxon>
        <taxon>Pseudomonadota</taxon>
        <taxon>Alphaproteobacteria</taxon>
        <taxon>Hyphomicrobiales</taxon>
        <taxon>Phyllobacteriaceae</taxon>
        <taxon>Phyllobacterium</taxon>
    </lineage>
</organism>
<gene>
    <name evidence="1" type="ORF">CU103_25370</name>
</gene>
<accession>A0A2P7B365</accession>
<keyword evidence="2" id="KW-1185">Reference proteome</keyword>
<comment type="caution">
    <text evidence="1">The sequence shown here is derived from an EMBL/GenBank/DDBJ whole genome shotgun (WGS) entry which is preliminary data.</text>
</comment>
<name>A0A2P7B365_9HYPH</name>
<dbReference type="Proteomes" id="UP000241764">
    <property type="component" value="Unassembled WGS sequence"/>
</dbReference>
<evidence type="ECO:0000313" key="1">
    <source>
        <dbReference type="EMBL" id="PSH60896.1"/>
    </source>
</evidence>